<feature type="active site" description="Tele-AMP-histidine intermediate" evidence="1">
    <location>
        <position position="99"/>
    </location>
</feature>
<dbReference type="RefSeq" id="WP_097121015.1">
    <property type="nucleotide sequence ID" value="NZ_OCND01000002.1"/>
</dbReference>
<dbReference type="EMBL" id="OCND01000002">
    <property type="protein sequence ID" value="SOD53113.1"/>
    <property type="molecule type" value="Genomic_DNA"/>
</dbReference>
<organism evidence="5 6">
    <name type="scientific">Pseudoxanthomonas wuyuanensis</name>
    <dbReference type="NCBI Taxonomy" id="1073196"/>
    <lineage>
        <taxon>Bacteria</taxon>
        <taxon>Pseudomonadati</taxon>
        <taxon>Pseudomonadota</taxon>
        <taxon>Gammaproteobacteria</taxon>
        <taxon>Lysobacterales</taxon>
        <taxon>Lysobacteraceae</taxon>
        <taxon>Pseudoxanthomonas</taxon>
    </lineage>
</organism>
<dbReference type="Proteomes" id="UP000219374">
    <property type="component" value="Unassembled WGS sequence"/>
</dbReference>
<accession>A0A286D387</accession>
<dbReference type="InterPro" id="IPR001310">
    <property type="entry name" value="Histidine_triad_HIT"/>
</dbReference>
<feature type="domain" description="HIT" evidence="4">
    <location>
        <begin position="5"/>
        <end position="112"/>
    </location>
</feature>
<sequence>MTDCPFCAIAAGTAPASLVAETAQAIAFLDLRQPVPGHVLVIPRQHVETIYTLEPGTAAEVMQLAVRVAKALRACFDPPGLNLWQSNGQAGGQEVPHFHLHLQPRLHRDGLLRLYPGGLPPPASRARLDDLAAQLHPYCREQR</sequence>
<evidence type="ECO:0000256" key="2">
    <source>
        <dbReference type="PIRSR" id="PIRSR601310-3"/>
    </source>
</evidence>
<dbReference type="PANTHER" id="PTHR46648:SF1">
    <property type="entry name" value="ADENOSINE 5'-MONOPHOSPHORAMIDASE HNT1"/>
    <property type="match status" value="1"/>
</dbReference>
<evidence type="ECO:0000259" key="4">
    <source>
        <dbReference type="PROSITE" id="PS51084"/>
    </source>
</evidence>
<dbReference type="InterPro" id="IPR036265">
    <property type="entry name" value="HIT-like_sf"/>
</dbReference>
<evidence type="ECO:0000313" key="6">
    <source>
        <dbReference type="Proteomes" id="UP000219374"/>
    </source>
</evidence>
<dbReference type="GO" id="GO:0009117">
    <property type="term" value="P:nucleotide metabolic process"/>
    <property type="evidence" value="ECO:0007669"/>
    <property type="project" value="TreeGrafter"/>
</dbReference>
<evidence type="ECO:0000313" key="5">
    <source>
        <dbReference type="EMBL" id="SOD53113.1"/>
    </source>
</evidence>
<evidence type="ECO:0000256" key="3">
    <source>
        <dbReference type="PROSITE-ProRule" id="PRU00464"/>
    </source>
</evidence>
<name>A0A286D387_9GAMM</name>
<dbReference type="AlphaFoldDB" id="A0A286D387"/>
<dbReference type="GO" id="GO:0003824">
    <property type="term" value="F:catalytic activity"/>
    <property type="evidence" value="ECO:0007669"/>
    <property type="project" value="InterPro"/>
</dbReference>
<feature type="short sequence motif" description="Histidine triad motif" evidence="2 3">
    <location>
        <begin position="97"/>
        <end position="101"/>
    </location>
</feature>
<dbReference type="InterPro" id="IPR011146">
    <property type="entry name" value="HIT-like"/>
</dbReference>
<keyword evidence="6" id="KW-1185">Reference proteome</keyword>
<dbReference type="OrthoDB" id="9784774at2"/>
<proteinExistence type="predicted"/>
<dbReference type="Pfam" id="PF01230">
    <property type="entry name" value="HIT"/>
    <property type="match status" value="1"/>
</dbReference>
<dbReference type="PROSITE" id="PS51084">
    <property type="entry name" value="HIT_2"/>
    <property type="match status" value="1"/>
</dbReference>
<dbReference type="Gene3D" id="3.30.428.10">
    <property type="entry name" value="HIT-like"/>
    <property type="match status" value="1"/>
</dbReference>
<protein>
    <submittedName>
        <fullName evidence="5">Histidine triad (HIT) family protein</fullName>
    </submittedName>
</protein>
<dbReference type="PANTHER" id="PTHR46648">
    <property type="entry name" value="HIT FAMILY PROTEIN 1"/>
    <property type="match status" value="1"/>
</dbReference>
<dbReference type="SUPFAM" id="SSF54197">
    <property type="entry name" value="HIT-like"/>
    <property type="match status" value="1"/>
</dbReference>
<evidence type="ECO:0000256" key="1">
    <source>
        <dbReference type="PIRSR" id="PIRSR601310-1"/>
    </source>
</evidence>
<reference evidence="5 6" key="1">
    <citation type="submission" date="2017-09" db="EMBL/GenBank/DDBJ databases">
        <authorList>
            <person name="Ehlers B."/>
            <person name="Leendertz F.H."/>
        </authorList>
    </citation>
    <scope>NUCLEOTIDE SEQUENCE [LARGE SCALE GENOMIC DNA]</scope>
    <source>
        <strain evidence="5 6">CGMCC 1.10978</strain>
    </source>
</reference>
<dbReference type="PRINTS" id="PR00332">
    <property type="entry name" value="HISTRIAD"/>
</dbReference>
<gene>
    <name evidence="5" type="ORF">SAMN06296416_102244</name>
</gene>